<feature type="region of interest" description="Disordered" evidence="8">
    <location>
        <begin position="636"/>
        <end position="660"/>
    </location>
</feature>
<evidence type="ECO:0000313" key="10">
    <source>
        <dbReference type="EMBL" id="KFG29259.1"/>
    </source>
</evidence>
<feature type="compositionally biased region" description="Polar residues" evidence="8">
    <location>
        <begin position="637"/>
        <end position="647"/>
    </location>
</feature>
<protein>
    <submittedName>
        <fullName evidence="10">Putative transmembrane protein</fullName>
    </submittedName>
</protein>
<feature type="transmembrane region" description="Helical" evidence="9">
    <location>
        <begin position="384"/>
        <end position="405"/>
    </location>
</feature>
<comment type="subcellular location">
    <subcellularLocation>
        <location evidence="1">Lysosome membrane</location>
        <topology evidence="1">Multi-pass membrane protein</topology>
    </subcellularLocation>
</comment>
<evidence type="ECO:0000256" key="1">
    <source>
        <dbReference type="ARBA" id="ARBA00004155"/>
    </source>
</evidence>
<dbReference type="PANTHER" id="PTHR23512:SF3">
    <property type="entry name" value="MAJOR FACILITATOR SUPERFAMILY DOMAIN-CONTAINING PROTEIN 1"/>
    <property type="match status" value="1"/>
</dbReference>
<gene>
    <name evidence="10" type="ORF">TGDOM2_401570</name>
</gene>
<feature type="compositionally biased region" description="Basic and acidic residues" evidence="8">
    <location>
        <begin position="250"/>
        <end position="278"/>
    </location>
</feature>
<keyword evidence="7" id="KW-0458">Lysosome</keyword>
<dbReference type="InterPro" id="IPR052187">
    <property type="entry name" value="MFSD1"/>
</dbReference>
<dbReference type="EMBL" id="AHZU02001762">
    <property type="protein sequence ID" value="KFG29259.1"/>
    <property type="molecule type" value="Genomic_DNA"/>
</dbReference>
<feature type="transmembrane region" description="Helical" evidence="9">
    <location>
        <begin position="1064"/>
        <end position="1083"/>
    </location>
</feature>
<feature type="transmembrane region" description="Helical" evidence="9">
    <location>
        <begin position="992"/>
        <end position="1014"/>
    </location>
</feature>
<evidence type="ECO:0000256" key="3">
    <source>
        <dbReference type="ARBA" id="ARBA00022448"/>
    </source>
</evidence>
<feature type="compositionally biased region" description="Basic and acidic residues" evidence="8">
    <location>
        <begin position="732"/>
        <end position="770"/>
    </location>
</feature>
<dbReference type="Proteomes" id="UP000028837">
    <property type="component" value="Unassembled WGS sequence"/>
</dbReference>
<keyword evidence="4 9" id="KW-0812">Transmembrane</keyword>
<keyword evidence="6 9" id="KW-0472">Membrane</keyword>
<feature type="region of interest" description="Disordered" evidence="8">
    <location>
        <begin position="553"/>
        <end position="616"/>
    </location>
</feature>
<feature type="transmembrane region" description="Helical" evidence="9">
    <location>
        <begin position="207"/>
        <end position="229"/>
    </location>
</feature>
<feature type="transmembrane region" description="Helical" evidence="9">
    <location>
        <begin position="167"/>
        <end position="187"/>
    </location>
</feature>
<feature type="transmembrane region" description="Helical" evidence="9">
    <location>
        <begin position="517"/>
        <end position="538"/>
    </location>
</feature>
<dbReference type="VEuPathDB" id="ToxoDB:TGDOM2_401570"/>
<feature type="region of interest" description="Disordered" evidence="8">
    <location>
        <begin position="478"/>
        <end position="508"/>
    </location>
</feature>
<organism evidence="10 11">
    <name type="scientific">Toxoplasma gondii GAB2-2007-GAL-DOM2</name>
    <dbReference type="NCBI Taxonomy" id="1130820"/>
    <lineage>
        <taxon>Eukaryota</taxon>
        <taxon>Sar</taxon>
        <taxon>Alveolata</taxon>
        <taxon>Apicomplexa</taxon>
        <taxon>Conoidasida</taxon>
        <taxon>Coccidia</taxon>
        <taxon>Eucoccidiorida</taxon>
        <taxon>Eimeriorina</taxon>
        <taxon>Sarcocystidae</taxon>
        <taxon>Toxoplasma</taxon>
    </lineage>
</organism>
<evidence type="ECO:0000313" key="11">
    <source>
        <dbReference type="Proteomes" id="UP000028837"/>
    </source>
</evidence>
<dbReference type="OrthoDB" id="354941at2759"/>
<feature type="compositionally biased region" description="Basic and acidic residues" evidence="8">
    <location>
        <begin position="597"/>
        <end position="607"/>
    </location>
</feature>
<accession>A0A086JAU1</accession>
<proteinExistence type="inferred from homology"/>
<evidence type="ECO:0000256" key="4">
    <source>
        <dbReference type="ARBA" id="ARBA00022692"/>
    </source>
</evidence>
<sequence>MADPAGGRICDSPISPETQRVLAGTQSRVVVSPSDLLLSACWPPRSTCSLPAASGENGFAVSALLRPGDEEERLEGSEEEGEREKDVCFPSAQIVTVSPPPSGFTPRAARATEESFDSSFSVSCSSPLSRASSPSDLAETYAPSSDSVSVFSLIGAAEERIRLLDRVVLLALVSLSAAAPHFFRHALTTFQLFFTRDRRLQYSDFSHGILFSLLELPAVPASLLAGFSCSSRHEKTRRGEPHGKVTGGGADKEEGERRGGRRTVEEREEDDQRKEKHNGGLVGDFVEEPRDRSEVQHSGGDPSASASLAEKSGAFSLSHLSRQSRTLVQHSQPVHPCPAYSWRSPESSSSLCSSSCSPPRSVLPASSPDFVSSSMANDQASKRLLLCAALCWTGQLCFGISISVFAFLPGAWLSVILAGAGGAALVVLQRSALVTLFPSSPAGCMAFSVACSAVAKTLGRVGPVFVASLLSHLPPHEFTQEREGSGEEDQDTPFASSSPRSSSLPSDSLVGTREFDYRGLVVGTTLVSGVSVLAAWGVTRVVRRLLIALLAQAATRQGEEPEEETKVGERESKAVERKQCWRGQDRLAEPLLGSHTTHPERSKEETRAGSFGEEGGDGCSPGHCCGRHALTLKDQAGDQSKAPSTFHPSPAEDSSGPASRVHRQFCPETVSYDVRLSFPCFSYPSHAASSSSSASATVASPTCAPSPPSTEFELREQASLLVLSNGGRRRREPREREHFSEQATTDFDRRGTEEDGDSEKGTGDGAERQERRRRRMQDPVALCLCSSRQKTTNRSRAEKRPTERTGKILQEHSFRMWCRQEKREVREKIGKLGREFWSLVILHALIVAVGHCFLSFSSSIFHRVYKASITHAAVYAALITVTTIVLLPALAYLIDRIGGSLFLVAVGMLLMWLVFCGTISLQPSPVSPSPASSLEPGSSASLNPSLSASSSSLVASSAPSSRHVLPLSVGGVFSRPSGGEPGEKERREESSWAALTAILLGCAEALLPTVLMALVADKVVVPDPALYDVAFALMEAAKSIVVATTDTAFGFLVDRHNGSYVSSLWFLCFLTALAVIPWGVLVFSKFCGGGLGPCIPSLTASSSQLSPHHHIRQQPSYSPSCVFPGI</sequence>
<evidence type="ECO:0000256" key="2">
    <source>
        <dbReference type="ARBA" id="ARBA00008335"/>
    </source>
</evidence>
<feature type="region of interest" description="Disordered" evidence="8">
    <location>
        <begin position="231"/>
        <end position="308"/>
    </location>
</feature>
<feature type="transmembrane region" description="Helical" evidence="9">
    <location>
        <begin position="873"/>
        <end position="894"/>
    </location>
</feature>
<dbReference type="InterPro" id="IPR036259">
    <property type="entry name" value="MFS_trans_sf"/>
</dbReference>
<evidence type="ECO:0000256" key="9">
    <source>
        <dbReference type="SAM" id="Phobius"/>
    </source>
</evidence>
<evidence type="ECO:0000256" key="5">
    <source>
        <dbReference type="ARBA" id="ARBA00022989"/>
    </source>
</evidence>
<keyword evidence="3" id="KW-0813">Transport</keyword>
<evidence type="ECO:0000256" key="6">
    <source>
        <dbReference type="ARBA" id="ARBA00023136"/>
    </source>
</evidence>
<feature type="transmembrane region" description="Helical" evidence="9">
    <location>
        <begin position="836"/>
        <end position="861"/>
    </location>
</feature>
<feature type="transmembrane region" description="Helical" evidence="9">
    <location>
        <begin position="411"/>
        <end position="428"/>
    </location>
</feature>
<evidence type="ECO:0000256" key="8">
    <source>
        <dbReference type="SAM" id="MobiDB-lite"/>
    </source>
</evidence>
<comment type="similarity">
    <text evidence="2">Belongs to the major facilitator superfamily.</text>
</comment>
<keyword evidence="5 9" id="KW-1133">Transmembrane helix</keyword>
<feature type="transmembrane region" description="Helical" evidence="9">
    <location>
        <begin position="901"/>
        <end position="921"/>
    </location>
</feature>
<feature type="compositionally biased region" description="Low complexity" evidence="8">
    <location>
        <begin position="689"/>
        <end position="703"/>
    </location>
</feature>
<feature type="region of interest" description="Disordered" evidence="8">
    <location>
        <begin position="689"/>
        <end position="777"/>
    </location>
</feature>
<dbReference type="SUPFAM" id="SSF103473">
    <property type="entry name" value="MFS general substrate transporter"/>
    <property type="match status" value="1"/>
</dbReference>
<dbReference type="PANTHER" id="PTHR23512">
    <property type="entry name" value="MAJOR FACILITATOR SUPERFAMILY DOMAIN-CONTAINING PROTEIN 1"/>
    <property type="match status" value="1"/>
</dbReference>
<evidence type="ECO:0000256" key="7">
    <source>
        <dbReference type="ARBA" id="ARBA00023228"/>
    </source>
</evidence>
<name>A0A086JAU1_TOXGO</name>
<feature type="transmembrane region" description="Helical" evidence="9">
    <location>
        <begin position="1026"/>
        <end position="1044"/>
    </location>
</feature>
<feature type="compositionally biased region" description="Basic and acidic residues" evidence="8">
    <location>
        <begin position="231"/>
        <end position="243"/>
    </location>
</feature>
<dbReference type="AlphaFoldDB" id="A0A086JAU1"/>
<reference evidence="10 11" key="1">
    <citation type="submission" date="2014-02" db="EMBL/GenBank/DDBJ databases">
        <authorList>
            <person name="Sibley D."/>
            <person name="Venepally P."/>
            <person name="Karamycheva S."/>
            <person name="Hadjithomas M."/>
            <person name="Khan A."/>
            <person name="Brunk B."/>
            <person name="Roos D."/>
            <person name="Caler E."/>
            <person name="Lorenzi H."/>
        </authorList>
    </citation>
    <scope>NUCLEOTIDE SEQUENCE [LARGE SCALE GENOMIC DNA]</scope>
    <source>
        <strain evidence="10 11">GAB2-2007-GAL-DOM2</strain>
    </source>
</reference>
<feature type="compositionally biased region" description="Basic and acidic residues" evidence="8">
    <location>
        <begin position="564"/>
        <end position="588"/>
    </location>
</feature>
<dbReference type="GO" id="GO:0005765">
    <property type="term" value="C:lysosomal membrane"/>
    <property type="evidence" value="ECO:0007669"/>
    <property type="project" value="UniProtKB-SubCell"/>
</dbReference>
<comment type="caution">
    <text evidence="10">The sequence shown here is derived from an EMBL/GenBank/DDBJ whole genome shotgun (WGS) entry which is preliminary data.</text>
</comment>
<feature type="compositionally biased region" description="Low complexity" evidence="8">
    <location>
        <begin position="496"/>
        <end position="508"/>
    </location>
</feature>